<reference evidence="1" key="1">
    <citation type="journal article" date="2021" name="Proc. Natl. Acad. Sci. U.S.A.">
        <title>A Catalog of Tens of Thousands of Viruses from Human Metagenomes Reveals Hidden Associations with Chronic Diseases.</title>
        <authorList>
            <person name="Tisza M.J."/>
            <person name="Buck C.B."/>
        </authorList>
    </citation>
    <scope>NUCLEOTIDE SEQUENCE</scope>
    <source>
        <strain evidence="1">CtFlR8</strain>
    </source>
</reference>
<proteinExistence type="predicted"/>
<protein>
    <submittedName>
        <fullName evidence="1">Uncharacterized protein</fullName>
    </submittedName>
</protein>
<name>A0A8S5RNL5_9VIRU</name>
<organism evidence="1">
    <name type="scientific">virus sp. ctFlR8</name>
    <dbReference type="NCBI Taxonomy" id="2825811"/>
    <lineage>
        <taxon>Viruses</taxon>
    </lineage>
</organism>
<sequence>MTGTPEQITAKKAARIVSTCRAFFPWYEPQIKDKFERQAWEELKAKVIPEVESYTDASQLIADRQKFADKTLLQKIFIRACGLRSLDPEYHRNFVQKKKQLEDERWNRLQDRRKRYGAYC</sequence>
<dbReference type="EMBL" id="BK059128">
    <property type="protein sequence ID" value="DAE32713.1"/>
    <property type="molecule type" value="Genomic_DNA"/>
</dbReference>
<evidence type="ECO:0000313" key="1">
    <source>
        <dbReference type="EMBL" id="DAE32713.1"/>
    </source>
</evidence>
<accession>A0A8S5RNL5</accession>